<name>A0A830ENM0_9EURY</name>
<dbReference type="InterPro" id="IPR036890">
    <property type="entry name" value="HATPase_C_sf"/>
</dbReference>
<dbReference type="GO" id="GO:0000155">
    <property type="term" value="F:phosphorelay sensor kinase activity"/>
    <property type="evidence" value="ECO:0007669"/>
    <property type="project" value="InterPro"/>
</dbReference>
<evidence type="ECO:0000259" key="9">
    <source>
        <dbReference type="PROSITE" id="PS50113"/>
    </source>
</evidence>
<gene>
    <name evidence="10" type="ORF">GCM10009067_07120</name>
</gene>
<dbReference type="RefSeq" id="WP_188975415.1">
    <property type="nucleotide sequence ID" value="NZ_BMPD01000001.1"/>
</dbReference>
<sequence length="349" mass="38081">MDTDPADSSSDQQTAHSDSSVSERLIEGLSSHAVFMLDTDGIITTWPEPAASLYSYDRDATVGHHVDMLFADPEEMETTVESLLTEAANGPVETQHWHRRADESVFWATLSLSPLGDGDPEGFVAVSQDTTEKHQYDKMLERQNDRLKEFTDILAHDLKSPLSVISSRVDLARETGDKEHLDALEETSDRMARLVEDLLRVARQGNVVTDPETTNVRAVVDTAWEGSGESTERATLHYADIGAVSADADRLIELFENLFQNSIRHGDGAVIVNVGPLENGFYVEDDGPGIQAEIKDDVFDHGFTTAEDGSGYGLSIVRTIAGAHGWDILATDSNTGGARFEVTGVEFLG</sequence>
<dbReference type="InterPro" id="IPR036097">
    <property type="entry name" value="HisK_dim/P_sf"/>
</dbReference>
<dbReference type="OrthoDB" id="8127at2157"/>
<dbReference type="InterPro" id="IPR000014">
    <property type="entry name" value="PAS"/>
</dbReference>
<dbReference type="InterPro" id="IPR050736">
    <property type="entry name" value="Sensor_HK_Regulatory"/>
</dbReference>
<comment type="catalytic activity">
    <reaction evidence="1">
        <text>ATP + protein L-histidine = ADP + protein N-phospho-L-histidine.</text>
        <dbReference type="EC" id="2.7.13.3"/>
    </reaction>
</comment>
<reference evidence="10" key="2">
    <citation type="submission" date="2020-09" db="EMBL/GenBank/DDBJ databases">
        <authorList>
            <person name="Sun Q."/>
            <person name="Ohkuma M."/>
        </authorList>
    </citation>
    <scope>NUCLEOTIDE SEQUENCE</scope>
    <source>
        <strain evidence="10">JCM 19018</strain>
    </source>
</reference>
<dbReference type="PANTHER" id="PTHR43711">
    <property type="entry name" value="TWO-COMPONENT HISTIDINE KINASE"/>
    <property type="match status" value="1"/>
</dbReference>
<reference evidence="10" key="1">
    <citation type="journal article" date="2014" name="Int. J. Syst. Evol. Microbiol.">
        <title>Complete genome sequence of Corynebacterium casei LMG S-19264T (=DSM 44701T), isolated from a smear-ripened cheese.</title>
        <authorList>
            <consortium name="US DOE Joint Genome Institute (JGI-PGF)"/>
            <person name="Walter F."/>
            <person name="Albersmeier A."/>
            <person name="Kalinowski J."/>
            <person name="Ruckert C."/>
        </authorList>
    </citation>
    <scope>NUCLEOTIDE SEQUENCE</scope>
    <source>
        <strain evidence="10">JCM 19018</strain>
    </source>
</reference>
<evidence type="ECO:0000313" key="11">
    <source>
        <dbReference type="Proteomes" id="UP000614221"/>
    </source>
</evidence>
<dbReference type="EMBL" id="BMPD01000001">
    <property type="protein sequence ID" value="GGK57208.1"/>
    <property type="molecule type" value="Genomic_DNA"/>
</dbReference>
<dbReference type="InterPro" id="IPR003594">
    <property type="entry name" value="HATPase_dom"/>
</dbReference>
<dbReference type="AlphaFoldDB" id="A0A830ENM0"/>
<evidence type="ECO:0000259" key="7">
    <source>
        <dbReference type="PROSITE" id="PS50109"/>
    </source>
</evidence>
<organism evidence="10 11">
    <name type="scientific">Haloarcula sebkhae</name>
    <dbReference type="NCBI Taxonomy" id="932660"/>
    <lineage>
        <taxon>Archaea</taxon>
        <taxon>Methanobacteriati</taxon>
        <taxon>Methanobacteriota</taxon>
        <taxon>Stenosarchaea group</taxon>
        <taxon>Halobacteria</taxon>
        <taxon>Halobacteriales</taxon>
        <taxon>Haloarculaceae</taxon>
        <taxon>Haloarcula</taxon>
    </lineage>
</organism>
<evidence type="ECO:0000256" key="4">
    <source>
        <dbReference type="ARBA" id="ARBA00022777"/>
    </source>
</evidence>
<dbReference type="Pfam" id="PF02518">
    <property type="entry name" value="HATPase_c"/>
    <property type="match status" value="1"/>
</dbReference>
<keyword evidence="5" id="KW-0902">Two-component regulatory system</keyword>
<dbReference type="SMART" id="SM00387">
    <property type="entry name" value="HATPase_c"/>
    <property type="match status" value="1"/>
</dbReference>
<dbReference type="PANTHER" id="PTHR43711:SF1">
    <property type="entry name" value="HISTIDINE KINASE 1"/>
    <property type="match status" value="1"/>
</dbReference>
<dbReference type="SMART" id="SM00388">
    <property type="entry name" value="HisKA"/>
    <property type="match status" value="1"/>
</dbReference>
<dbReference type="PROSITE" id="PS50113">
    <property type="entry name" value="PAC"/>
    <property type="match status" value="1"/>
</dbReference>
<evidence type="ECO:0000256" key="1">
    <source>
        <dbReference type="ARBA" id="ARBA00000085"/>
    </source>
</evidence>
<dbReference type="Gene3D" id="1.10.287.130">
    <property type="match status" value="1"/>
</dbReference>
<dbReference type="SUPFAM" id="SSF55874">
    <property type="entry name" value="ATPase domain of HSP90 chaperone/DNA topoisomerase II/histidine kinase"/>
    <property type="match status" value="1"/>
</dbReference>
<dbReference type="Pfam" id="PF00512">
    <property type="entry name" value="HisKA"/>
    <property type="match status" value="1"/>
</dbReference>
<dbReference type="EC" id="2.7.13.3" evidence="2"/>
<evidence type="ECO:0000256" key="5">
    <source>
        <dbReference type="ARBA" id="ARBA00023012"/>
    </source>
</evidence>
<keyword evidence="3" id="KW-0808">Transferase</keyword>
<feature type="region of interest" description="Disordered" evidence="6">
    <location>
        <begin position="1"/>
        <end position="23"/>
    </location>
</feature>
<dbReference type="Gene3D" id="3.30.565.10">
    <property type="entry name" value="Histidine kinase-like ATPase, C-terminal domain"/>
    <property type="match status" value="1"/>
</dbReference>
<dbReference type="InterPro" id="IPR035965">
    <property type="entry name" value="PAS-like_dom_sf"/>
</dbReference>
<dbReference type="Proteomes" id="UP000614221">
    <property type="component" value="Unassembled WGS sequence"/>
</dbReference>
<dbReference type="PROSITE" id="PS50112">
    <property type="entry name" value="PAS"/>
    <property type="match status" value="1"/>
</dbReference>
<dbReference type="InterPro" id="IPR005467">
    <property type="entry name" value="His_kinase_dom"/>
</dbReference>
<accession>A0A830ENM0</accession>
<dbReference type="SUPFAM" id="SSF55785">
    <property type="entry name" value="PYP-like sensor domain (PAS domain)"/>
    <property type="match status" value="1"/>
</dbReference>
<dbReference type="Pfam" id="PF13426">
    <property type="entry name" value="PAS_9"/>
    <property type="match status" value="1"/>
</dbReference>
<evidence type="ECO:0000259" key="8">
    <source>
        <dbReference type="PROSITE" id="PS50112"/>
    </source>
</evidence>
<feature type="domain" description="PAC" evidence="9">
    <location>
        <begin position="90"/>
        <end position="142"/>
    </location>
</feature>
<dbReference type="PROSITE" id="PS50109">
    <property type="entry name" value="HIS_KIN"/>
    <property type="match status" value="1"/>
</dbReference>
<dbReference type="NCBIfam" id="TIGR00229">
    <property type="entry name" value="sensory_box"/>
    <property type="match status" value="1"/>
</dbReference>
<evidence type="ECO:0000256" key="6">
    <source>
        <dbReference type="SAM" id="MobiDB-lite"/>
    </source>
</evidence>
<dbReference type="InterPro" id="IPR000700">
    <property type="entry name" value="PAS-assoc_C"/>
</dbReference>
<feature type="domain" description="PAS" evidence="8">
    <location>
        <begin position="18"/>
        <end position="91"/>
    </location>
</feature>
<dbReference type="CDD" id="cd00082">
    <property type="entry name" value="HisKA"/>
    <property type="match status" value="1"/>
</dbReference>
<comment type="caution">
    <text evidence="10">The sequence shown here is derived from an EMBL/GenBank/DDBJ whole genome shotgun (WGS) entry which is preliminary data.</text>
</comment>
<dbReference type="InterPro" id="IPR003661">
    <property type="entry name" value="HisK_dim/P_dom"/>
</dbReference>
<evidence type="ECO:0000313" key="10">
    <source>
        <dbReference type="EMBL" id="GGK57208.1"/>
    </source>
</evidence>
<proteinExistence type="predicted"/>
<dbReference type="Gene3D" id="3.30.450.20">
    <property type="entry name" value="PAS domain"/>
    <property type="match status" value="1"/>
</dbReference>
<keyword evidence="4" id="KW-0418">Kinase</keyword>
<feature type="compositionally biased region" description="Polar residues" evidence="6">
    <location>
        <begin position="1"/>
        <end position="22"/>
    </location>
</feature>
<protein>
    <recommendedName>
        <fullName evidence="2">histidine kinase</fullName>
        <ecNumber evidence="2">2.7.13.3</ecNumber>
    </recommendedName>
</protein>
<dbReference type="SUPFAM" id="SSF47384">
    <property type="entry name" value="Homodimeric domain of signal transducing histidine kinase"/>
    <property type="match status" value="1"/>
</dbReference>
<evidence type="ECO:0000256" key="2">
    <source>
        <dbReference type="ARBA" id="ARBA00012438"/>
    </source>
</evidence>
<feature type="domain" description="Histidine kinase" evidence="7">
    <location>
        <begin position="153"/>
        <end position="343"/>
    </location>
</feature>
<evidence type="ECO:0000256" key="3">
    <source>
        <dbReference type="ARBA" id="ARBA00022679"/>
    </source>
</evidence>